<protein>
    <recommendedName>
        <fullName evidence="3">TerB family tellurite resistance protein</fullName>
    </recommendedName>
</protein>
<evidence type="ECO:0008006" key="3">
    <source>
        <dbReference type="Google" id="ProtNLM"/>
    </source>
</evidence>
<name>A0A5B7WZQ4_9FLAO</name>
<dbReference type="AlphaFoldDB" id="A0A5B7WZQ4"/>
<reference evidence="1 2" key="1">
    <citation type="submission" date="2019-06" db="EMBL/GenBank/DDBJ databases">
        <title>Complete genome sequence of Antarcticibacterium flavum KCTC 52984T from an Antarctic marine sediment.</title>
        <authorList>
            <person name="Lee Y.M."/>
            <person name="Shin S.C."/>
        </authorList>
    </citation>
    <scope>NUCLEOTIDE SEQUENCE [LARGE SCALE GENOMIC DNA]</scope>
    <source>
        <strain evidence="1 2">KCTC 52984</strain>
    </source>
</reference>
<dbReference type="KEGG" id="afla:FHG64_03650"/>
<sequence length="135" mass="15600">MKNSVNLQTAETFYQNLGKLFYAIAAADKVVRAEEVAALKEIVEKEWLKIDEINDEFGTDTAYQIEIIFDWLDENQPDAEEAFNDFKEYRRDHQNFFDPDIDKLIWKTADTIAASFAGKNKAEVIMLSKLKALLQ</sequence>
<keyword evidence="2" id="KW-1185">Reference proteome</keyword>
<accession>A0A5B7WZQ4</accession>
<gene>
    <name evidence="1" type="ORF">FHG64_03650</name>
</gene>
<proteinExistence type="predicted"/>
<evidence type="ECO:0000313" key="1">
    <source>
        <dbReference type="EMBL" id="QCY68559.1"/>
    </source>
</evidence>
<evidence type="ECO:0000313" key="2">
    <source>
        <dbReference type="Proteomes" id="UP000309016"/>
    </source>
</evidence>
<organism evidence="1 2">
    <name type="scientific">Antarcticibacterium flavum</name>
    <dbReference type="NCBI Taxonomy" id="2058175"/>
    <lineage>
        <taxon>Bacteria</taxon>
        <taxon>Pseudomonadati</taxon>
        <taxon>Bacteroidota</taxon>
        <taxon>Flavobacteriia</taxon>
        <taxon>Flavobacteriales</taxon>
        <taxon>Flavobacteriaceae</taxon>
        <taxon>Antarcticibacterium</taxon>
    </lineage>
</organism>
<dbReference type="EMBL" id="CP040812">
    <property type="protein sequence ID" value="QCY68559.1"/>
    <property type="molecule type" value="Genomic_DNA"/>
</dbReference>
<dbReference type="OrthoDB" id="979732at2"/>
<dbReference type="RefSeq" id="WP_139065142.1">
    <property type="nucleotide sequence ID" value="NZ_CP040812.1"/>
</dbReference>
<dbReference type="Proteomes" id="UP000309016">
    <property type="component" value="Chromosome"/>
</dbReference>